<reference evidence="2 3" key="1">
    <citation type="submission" date="2020-08" db="EMBL/GenBank/DDBJ databases">
        <title>Description of novel Flavobacterium F-380 isolate.</title>
        <authorList>
            <person name="Saticioglu I.B."/>
            <person name="Duman M."/>
            <person name="Altun S."/>
        </authorList>
    </citation>
    <scope>NUCLEOTIDE SEQUENCE [LARGE SCALE GENOMIC DNA]</scope>
    <source>
        <strain evidence="2 3">F-380</strain>
    </source>
</reference>
<evidence type="ECO:0000313" key="2">
    <source>
        <dbReference type="EMBL" id="MBC5842021.1"/>
    </source>
</evidence>
<dbReference type="RefSeq" id="WP_187010523.1">
    <property type="nucleotide sequence ID" value="NZ_JACRUI010000004.1"/>
</dbReference>
<organism evidence="2 3">
    <name type="scientific">Flavobacterium kayseriense</name>
    <dbReference type="NCBI Taxonomy" id="2764714"/>
    <lineage>
        <taxon>Bacteria</taxon>
        <taxon>Pseudomonadati</taxon>
        <taxon>Bacteroidota</taxon>
        <taxon>Flavobacteriia</taxon>
        <taxon>Flavobacteriales</taxon>
        <taxon>Flavobacteriaceae</taxon>
        <taxon>Flavobacterium</taxon>
    </lineage>
</organism>
<accession>A0ABR7J906</accession>
<dbReference type="Proteomes" id="UP000629963">
    <property type="component" value="Unassembled WGS sequence"/>
</dbReference>
<dbReference type="EMBL" id="JACRUJ010000004">
    <property type="protein sequence ID" value="MBC5842021.1"/>
    <property type="molecule type" value="Genomic_DNA"/>
</dbReference>
<evidence type="ECO:0000256" key="1">
    <source>
        <dbReference type="SAM" id="Phobius"/>
    </source>
</evidence>
<keyword evidence="1" id="KW-1133">Transmembrane helix</keyword>
<feature type="transmembrane region" description="Helical" evidence="1">
    <location>
        <begin position="12"/>
        <end position="30"/>
    </location>
</feature>
<keyword evidence="1" id="KW-0472">Membrane</keyword>
<protein>
    <submittedName>
        <fullName evidence="2">Uncharacterized protein</fullName>
    </submittedName>
</protein>
<keyword evidence="3" id="KW-1185">Reference proteome</keyword>
<name>A0ABR7J906_9FLAO</name>
<gene>
    <name evidence="2" type="ORF">H8R23_11440</name>
</gene>
<keyword evidence="1" id="KW-0812">Transmembrane</keyword>
<evidence type="ECO:0000313" key="3">
    <source>
        <dbReference type="Proteomes" id="UP000629963"/>
    </source>
</evidence>
<sequence length="54" mass="5766">MKNTTFSEGFKTTKLIIGLLTLLIGLYFSFVDNSVLSNGILGAGILLATSQTKN</sequence>
<comment type="caution">
    <text evidence="2">The sequence shown here is derived from an EMBL/GenBank/DDBJ whole genome shotgun (WGS) entry which is preliminary data.</text>
</comment>
<proteinExistence type="predicted"/>